<evidence type="ECO:0000256" key="10">
    <source>
        <dbReference type="ARBA" id="ARBA00023136"/>
    </source>
</evidence>
<evidence type="ECO:0000256" key="9">
    <source>
        <dbReference type="ARBA" id="ARBA00023004"/>
    </source>
</evidence>
<evidence type="ECO:0000313" key="13">
    <source>
        <dbReference type="EMBL" id="BAN15044.1"/>
    </source>
</evidence>
<dbReference type="GO" id="GO:0051777">
    <property type="term" value="F:ent-kaurenoic acid monooxygenase activity"/>
    <property type="evidence" value="ECO:0007669"/>
    <property type="project" value="TreeGrafter"/>
</dbReference>
<comment type="cofactor">
    <cofactor evidence="1 11">
        <name>heme</name>
        <dbReference type="ChEBI" id="CHEBI:30413"/>
    </cofactor>
</comment>
<gene>
    <name evidence="13" type="primary">CYP88D8</name>
</gene>
<accession>N0DL42</accession>
<proteinExistence type="evidence at transcript level"/>
<dbReference type="PANTHER" id="PTHR24286">
    <property type="entry name" value="CYTOCHROME P450 26"/>
    <property type="match status" value="1"/>
</dbReference>
<keyword evidence="9 11" id="KW-0408">Iron</keyword>
<dbReference type="GO" id="GO:0005506">
    <property type="term" value="F:iron ion binding"/>
    <property type="evidence" value="ECO:0007669"/>
    <property type="project" value="InterPro"/>
</dbReference>
<dbReference type="PANTHER" id="PTHR24286:SF199">
    <property type="entry name" value="CYTOCHROME P450 88D6"/>
    <property type="match status" value="1"/>
</dbReference>
<evidence type="ECO:0000256" key="11">
    <source>
        <dbReference type="PIRSR" id="PIRSR602401-1"/>
    </source>
</evidence>
<evidence type="ECO:0000256" key="7">
    <source>
        <dbReference type="ARBA" id="ARBA00022989"/>
    </source>
</evidence>
<feature type="binding site" description="axial binding residue" evidence="11">
    <location>
        <position position="435"/>
    </location>
    <ligand>
        <name>heme</name>
        <dbReference type="ChEBI" id="CHEBI:30413"/>
    </ligand>
    <ligandPart>
        <name>Fe</name>
        <dbReference type="ChEBI" id="CHEBI:18248"/>
    </ligandPart>
</feature>
<evidence type="ECO:0000256" key="4">
    <source>
        <dbReference type="ARBA" id="ARBA00022617"/>
    </source>
</evidence>
<protein>
    <submittedName>
        <fullName evidence="13">Putative cytochrome P450 monooxygenase CYP88D8</fullName>
    </submittedName>
</protein>
<keyword evidence="6 11" id="KW-0479">Metal-binding</keyword>
<comment type="subcellular location">
    <subcellularLocation>
        <location evidence="2">Membrane</location>
        <topology evidence="2">Single-pass membrane protein</topology>
    </subcellularLocation>
</comment>
<dbReference type="InterPro" id="IPR017972">
    <property type="entry name" value="Cyt_P450_CS"/>
</dbReference>
<dbReference type="PRINTS" id="PR00463">
    <property type="entry name" value="EP450I"/>
</dbReference>
<keyword evidence="8 12" id="KW-0560">Oxidoreductase</keyword>
<sequence>MALQWFWVSSATLLVFYIFAKKVIRNLNGWYYDVKFRNKEYPLPSGDMGWPIIGNLYTFYKSFSSGQPDSFISNFIFRYGRTGIYKTQLFGSPSIIVCTPEICRRVLTDEVNYKLSYPKATKKLMRSRLDNSWEHRQFKRLVTAPIVGQNALGVYLERIENIVINSLEEMSSVKQPIEFLEEMRKVSFKVIIQIFLGSCNQQIVTKFGDLFDVMQNGLFSLFPIEAPGFSFNNALQARKKVVKIVESLIDERRLMMNNSEIGEKKDIVDILLEIKDDNDEKMKDEDIIDFLIVLLFGGHESVATAMMWSVIYLTQNPQCLKRAKEEQEVIIKARSSSEKRLCLKEIKEMVYLSQVINESLRLTSNAALVFREAASDLNINGYLIPKGWKVLVWLRALHMEPEYHSNAEDFNPSRWDDYNLTEGTFLPFGIGKRLCPGLDLTRFEFSIFLHYFLLNYKLEQINPECRINCIPISRPIDNCLAKVIKLSTS</sequence>
<dbReference type="GO" id="GO:0016020">
    <property type="term" value="C:membrane"/>
    <property type="evidence" value="ECO:0007669"/>
    <property type="project" value="UniProtKB-SubCell"/>
</dbReference>
<evidence type="ECO:0000256" key="2">
    <source>
        <dbReference type="ARBA" id="ARBA00004167"/>
    </source>
</evidence>
<dbReference type="PRINTS" id="PR00385">
    <property type="entry name" value="P450"/>
</dbReference>
<evidence type="ECO:0000256" key="12">
    <source>
        <dbReference type="RuleBase" id="RU000461"/>
    </source>
</evidence>
<dbReference type="SUPFAM" id="SSF48264">
    <property type="entry name" value="Cytochrome P450"/>
    <property type="match status" value="1"/>
</dbReference>
<dbReference type="GO" id="GO:0010268">
    <property type="term" value="P:brassinosteroid homeostasis"/>
    <property type="evidence" value="ECO:0007669"/>
    <property type="project" value="TreeGrafter"/>
</dbReference>
<dbReference type="AlphaFoldDB" id="N0DL42"/>
<evidence type="ECO:0000256" key="8">
    <source>
        <dbReference type="ARBA" id="ARBA00023002"/>
    </source>
</evidence>
<keyword evidence="4 11" id="KW-0349">Heme</keyword>
<evidence type="ECO:0000256" key="1">
    <source>
        <dbReference type="ARBA" id="ARBA00001971"/>
    </source>
</evidence>
<comment type="similarity">
    <text evidence="3 12">Belongs to the cytochrome P450 family.</text>
</comment>
<dbReference type="GO" id="GO:0016132">
    <property type="term" value="P:brassinosteroid biosynthetic process"/>
    <property type="evidence" value="ECO:0007669"/>
    <property type="project" value="TreeGrafter"/>
</dbReference>
<keyword evidence="7" id="KW-1133">Transmembrane helix</keyword>
<keyword evidence="5" id="KW-0812">Transmembrane</keyword>
<dbReference type="GO" id="GO:0016125">
    <property type="term" value="P:sterol metabolic process"/>
    <property type="evidence" value="ECO:0007669"/>
    <property type="project" value="TreeGrafter"/>
</dbReference>
<evidence type="ECO:0000256" key="3">
    <source>
        <dbReference type="ARBA" id="ARBA00010617"/>
    </source>
</evidence>
<keyword evidence="10" id="KW-0472">Membrane</keyword>
<organism evidence="13">
    <name type="scientific">Astragalus sinicus</name>
    <name type="common">Chinese milk vetch</name>
    <dbReference type="NCBI Taxonomy" id="47065"/>
    <lineage>
        <taxon>Eukaryota</taxon>
        <taxon>Viridiplantae</taxon>
        <taxon>Streptophyta</taxon>
        <taxon>Embryophyta</taxon>
        <taxon>Tracheophyta</taxon>
        <taxon>Spermatophyta</taxon>
        <taxon>Magnoliopsida</taxon>
        <taxon>eudicotyledons</taxon>
        <taxon>Gunneridae</taxon>
        <taxon>Pentapetalae</taxon>
        <taxon>rosids</taxon>
        <taxon>fabids</taxon>
        <taxon>Fabales</taxon>
        <taxon>Fabaceae</taxon>
        <taxon>Papilionoideae</taxon>
        <taxon>50 kb inversion clade</taxon>
        <taxon>NPAAA clade</taxon>
        <taxon>Hologalegina</taxon>
        <taxon>IRL clade</taxon>
        <taxon>Galegeae</taxon>
        <taxon>Astragalus</taxon>
    </lineage>
</organism>
<dbReference type="InterPro" id="IPR001128">
    <property type="entry name" value="Cyt_P450"/>
</dbReference>
<name>N0DL42_ASTSI</name>
<dbReference type="Gene3D" id="1.10.630.10">
    <property type="entry name" value="Cytochrome P450"/>
    <property type="match status" value="1"/>
</dbReference>
<evidence type="ECO:0000256" key="5">
    <source>
        <dbReference type="ARBA" id="ARBA00022692"/>
    </source>
</evidence>
<dbReference type="InterPro" id="IPR002401">
    <property type="entry name" value="Cyt_P450_E_grp-I"/>
</dbReference>
<dbReference type="EMBL" id="AB750738">
    <property type="protein sequence ID" value="BAN15044.1"/>
    <property type="molecule type" value="mRNA"/>
</dbReference>
<dbReference type="InterPro" id="IPR036396">
    <property type="entry name" value="Cyt_P450_sf"/>
</dbReference>
<evidence type="ECO:0000256" key="6">
    <source>
        <dbReference type="ARBA" id="ARBA00022723"/>
    </source>
</evidence>
<dbReference type="GO" id="GO:0005783">
    <property type="term" value="C:endoplasmic reticulum"/>
    <property type="evidence" value="ECO:0007669"/>
    <property type="project" value="TreeGrafter"/>
</dbReference>
<dbReference type="Pfam" id="PF00067">
    <property type="entry name" value="p450"/>
    <property type="match status" value="1"/>
</dbReference>
<reference evidence="13" key="1">
    <citation type="submission" date="2012-09" db="EMBL/GenBank/DDBJ databases">
        <title>Molecular cloning of CYP88D subfamily P450s.</title>
        <authorList>
            <person name="Seki H."/>
            <person name="Muranaka T."/>
        </authorList>
    </citation>
    <scope>NUCLEOTIDE SEQUENCE</scope>
</reference>
<dbReference type="GO" id="GO:0020037">
    <property type="term" value="F:heme binding"/>
    <property type="evidence" value="ECO:0007669"/>
    <property type="project" value="InterPro"/>
</dbReference>
<keyword evidence="12 13" id="KW-0503">Monooxygenase</keyword>
<dbReference type="PROSITE" id="PS00086">
    <property type="entry name" value="CYTOCHROME_P450"/>
    <property type="match status" value="1"/>
</dbReference>